<feature type="transmembrane region" description="Helical" evidence="1">
    <location>
        <begin position="102"/>
        <end position="119"/>
    </location>
</feature>
<gene>
    <name evidence="2" type="ORF">PS2015_611</name>
</gene>
<feature type="transmembrane region" description="Helical" evidence="1">
    <location>
        <begin position="69"/>
        <end position="90"/>
    </location>
</feature>
<keyword evidence="3" id="KW-1185">Reference proteome</keyword>
<dbReference type="KEGG" id="pspi:PS2015_611"/>
<reference evidence="2 3" key="1">
    <citation type="submission" date="2015-11" db="EMBL/GenBank/DDBJ databases">
        <authorList>
            <person name="Zhang Y."/>
            <person name="Guo Z."/>
        </authorList>
    </citation>
    <scope>NUCLEOTIDE SEQUENCE [LARGE SCALE GENOMIC DNA]</scope>
    <source>
        <strain evidence="2 3">KCTC 32221</strain>
    </source>
</reference>
<dbReference type="EMBL" id="CP013189">
    <property type="protein sequence ID" value="ALO45294.1"/>
    <property type="molecule type" value="Genomic_DNA"/>
</dbReference>
<dbReference type="Proteomes" id="UP000065641">
    <property type="component" value="Chromosome"/>
</dbReference>
<keyword evidence="1" id="KW-0472">Membrane</keyword>
<name>A0A0S2KB21_9GAMM</name>
<dbReference type="STRING" id="1249552.PS2015_611"/>
<keyword evidence="1" id="KW-1133">Transmembrane helix</keyword>
<evidence type="ECO:0000313" key="3">
    <source>
        <dbReference type="Proteomes" id="UP000065641"/>
    </source>
</evidence>
<feature type="transmembrane region" description="Helical" evidence="1">
    <location>
        <begin position="215"/>
        <end position="242"/>
    </location>
</feature>
<organism evidence="2 3">
    <name type="scientific">Pseudohongiella spirulinae</name>
    <dbReference type="NCBI Taxonomy" id="1249552"/>
    <lineage>
        <taxon>Bacteria</taxon>
        <taxon>Pseudomonadati</taxon>
        <taxon>Pseudomonadota</taxon>
        <taxon>Gammaproteobacteria</taxon>
        <taxon>Pseudomonadales</taxon>
        <taxon>Pseudohongiellaceae</taxon>
        <taxon>Pseudohongiella</taxon>
    </lineage>
</organism>
<dbReference type="AlphaFoldDB" id="A0A0S2KB21"/>
<evidence type="ECO:0000256" key="1">
    <source>
        <dbReference type="SAM" id="Phobius"/>
    </source>
</evidence>
<sequence>MALTFACSLALVLPLFMWQMLYPQSDWAALALLPLMLMIFMGSLKAALTRRQAELSAILLPVSGLNRWLRGRIMACLSATLVTVITVVLLASKTLTADWAEGLTLTALCISTFWVFDGLRSKLVGHVQPQFMPALATSLSALVTGTLFFPVYTWVSWTLIPVPGHLRGSGFNDAMMQGLTTLPDRSGWVTELLSLIVTLDNAKLWLFLNLGNNPLLLLVYVIYAATICFVLARGVAAIAALYRVYTPT</sequence>
<accession>A0A0S2KB21</accession>
<keyword evidence="1" id="KW-0812">Transmembrane</keyword>
<feature type="transmembrane region" description="Helical" evidence="1">
    <location>
        <begin position="131"/>
        <end position="155"/>
    </location>
</feature>
<dbReference type="RefSeq" id="WP_058020829.1">
    <property type="nucleotide sequence ID" value="NZ_CP013189.1"/>
</dbReference>
<evidence type="ECO:0000313" key="2">
    <source>
        <dbReference type="EMBL" id="ALO45294.1"/>
    </source>
</evidence>
<feature type="transmembrane region" description="Helical" evidence="1">
    <location>
        <begin position="27"/>
        <end position="48"/>
    </location>
</feature>
<protein>
    <submittedName>
        <fullName evidence="2">Uncharacterized protein</fullName>
    </submittedName>
</protein>
<proteinExistence type="predicted"/>